<proteinExistence type="predicted"/>
<feature type="domain" description="AAA+ ATPase" evidence="2">
    <location>
        <begin position="35"/>
        <end position="173"/>
    </location>
</feature>
<dbReference type="SUPFAM" id="SSF48019">
    <property type="entry name" value="post-AAA+ oligomerization domain-like"/>
    <property type="match status" value="1"/>
</dbReference>
<organism evidence="3">
    <name type="scientific">viral metagenome</name>
    <dbReference type="NCBI Taxonomy" id="1070528"/>
    <lineage>
        <taxon>unclassified sequences</taxon>
        <taxon>metagenomes</taxon>
        <taxon>organismal metagenomes</taxon>
    </lineage>
</organism>
<dbReference type="AlphaFoldDB" id="A0A6C0IKY1"/>
<dbReference type="InterPro" id="IPR003959">
    <property type="entry name" value="ATPase_AAA_core"/>
</dbReference>
<dbReference type="GO" id="GO:0003677">
    <property type="term" value="F:DNA binding"/>
    <property type="evidence" value="ECO:0007669"/>
    <property type="project" value="InterPro"/>
</dbReference>
<protein>
    <recommendedName>
        <fullName evidence="2">AAA+ ATPase domain-containing protein</fullName>
    </recommendedName>
</protein>
<evidence type="ECO:0000313" key="3">
    <source>
        <dbReference type="EMBL" id="QHT93854.1"/>
    </source>
</evidence>
<dbReference type="PANTHER" id="PTHR23389:SF6">
    <property type="entry name" value="REPLICATION FACTOR C SUBUNIT 1"/>
    <property type="match status" value="1"/>
</dbReference>
<dbReference type="GO" id="GO:0005524">
    <property type="term" value="F:ATP binding"/>
    <property type="evidence" value="ECO:0007669"/>
    <property type="project" value="InterPro"/>
</dbReference>
<sequence length="433" mass="51421">MEDIDINKLLNREKYITEIKDIIVKFESNPDDYQRVGGIYIYGETGIGKTYFAKQILNNLDYDVINYDAGNIRNTNVIENIAKDKFSNKNIYNLLQNIIKKNVILMDEIDGMNNGDKGGINTLIKIIRPKKTKKQKSECTINSPIICIGNCHIDKKIKELMKVCHVIQLNIPSDEQMKEIILKIYPCILLEHLDYIIRYSKNNLHKLKYFLNIYKTNNYLFLKFVKDNNIQMSSYSDDTKETVKKMILNKYNIGSHNIIINDTDRTSVGLLWHENIIDFINKKHKNDKLKAIECYRKQLENICLSDYIDRITFQKQIWEFNEMSSLIKSCYNNMIFHDDNIVDKNDTVKEIRFTKVLTKYSTEYNNSVFLNKMCQKLQMDKKDMMAFFYKLKNKELHDADYYNKLEDICDINKLEVDRIFRYIDTLFIEKEHE</sequence>
<keyword evidence="1" id="KW-0235">DNA replication</keyword>
<evidence type="ECO:0000256" key="1">
    <source>
        <dbReference type="ARBA" id="ARBA00022705"/>
    </source>
</evidence>
<dbReference type="CDD" id="cd00009">
    <property type="entry name" value="AAA"/>
    <property type="match status" value="1"/>
</dbReference>
<accession>A0A6C0IKY1</accession>
<dbReference type="Gene3D" id="3.40.50.300">
    <property type="entry name" value="P-loop containing nucleotide triphosphate hydrolases"/>
    <property type="match status" value="1"/>
</dbReference>
<dbReference type="InterPro" id="IPR027417">
    <property type="entry name" value="P-loop_NTPase"/>
</dbReference>
<dbReference type="Pfam" id="PF00004">
    <property type="entry name" value="AAA"/>
    <property type="match status" value="1"/>
</dbReference>
<dbReference type="EMBL" id="MN740210">
    <property type="protein sequence ID" value="QHT93854.1"/>
    <property type="molecule type" value="Genomic_DNA"/>
</dbReference>
<reference evidence="3" key="1">
    <citation type="journal article" date="2020" name="Nature">
        <title>Giant virus diversity and host interactions through global metagenomics.</title>
        <authorList>
            <person name="Schulz F."/>
            <person name="Roux S."/>
            <person name="Paez-Espino D."/>
            <person name="Jungbluth S."/>
            <person name="Walsh D.A."/>
            <person name="Denef V.J."/>
            <person name="McMahon K.D."/>
            <person name="Konstantinidis K.T."/>
            <person name="Eloe-Fadrosh E.A."/>
            <person name="Kyrpides N.C."/>
            <person name="Woyke T."/>
        </authorList>
    </citation>
    <scope>NUCLEOTIDE SEQUENCE</scope>
    <source>
        <strain evidence="3">GVMAG-M-3300024258-14</strain>
    </source>
</reference>
<dbReference type="InterPro" id="IPR003593">
    <property type="entry name" value="AAA+_ATPase"/>
</dbReference>
<dbReference type="SUPFAM" id="SSF52540">
    <property type="entry name" value="P-loop containing nucleoside triphosphate hydrolases"/>
    <property type="match status" value="1"/>
</dbReference>
<dbReference type="SMART" id="SM00382">
    <property type="entry name" value="AAA"/>
    <property type="match status" value="1"/>
</dbReference>
<dbReference type="PANTHER" id="PTHR23389">
    <property type="entry name" value="CHROMOSOME TRANSMISSION FIDELITY FACTOR 18"/>
    <property type="match status" value="1"/>
</dbReference>
<name>A0A6C0IKY1_9ZZZZ</name>
<dbReference type="InterPro" id="IPR008921">
    <property type="entry name" value="DNA_pol3_clamp-load_cplx_C"/>
</dbReference>
<evidence type="ECO:0000259" key="2">
    <source>
        <dbReference type="SMART" id="SM00382"/>
    </source>
</evidence>
<dbReference type="GO" id="GO:0006260">
    <property type="term" value="P:DNA replication"/>
    <property type="evidence" value="ECO:0007669"/>
    <property type="project" value="UniProtKB-KW"/>
</dbReference>
<dbReference type="GO" id="GO:0016887">
    <property type="term" value="F:ATP hydrolysis activity"/>
    <property type="evidence" value="ECO:0007669"/>
    <property type="project" value="InterPro"/>
</dbReference>